<comment type="similarity">
    <text evidence="2">Belongs to the glycosyltransferase 32 family.</text>
</comment>
<keyword evidence="9" id="KW-1185">Reference proteome</keyword>
<reference evidence="8 9" key="1">
    <citation type="journal article" date="2017" name="Gigascience">
        <title>Genome sequence of the small brown planthopper, Laodelphax striatellus.</title>
        <authorList>
            <person name="Zhu J."/>
            <person name="Jiang F."/>
            <person name="Wang X."/>
            <person name="Yang P."/>
            <person name="Bao Y."/>
            <person name="Zhao W."/>
            <person name="Wang W."/>
            <person name="Lu H."/>
            <person name="Wang Q."/>
            <person name="Cui N."/>
            <person name="Li J."/>
            <person name="Chen X."/>
            <person name="Luo L."/>
            <person name="Yu J."/>
            <person name="Kang L."/>
            <person name="Cui F."/>
        </authorList>
    </citation>
    <scope>NUCLEOTIDE SEQUENCE [LARGE SCALE GENOMIC DNA]</scope>
    <source>
        <strain evidence="8">Lst14</strain>
    </source>
</reference>
<evidence type="ECO:0000256" key="4">
    <source>
        <dbReference type="ARBA" id="ARBA00022679"/>
    </source>
</evidence>
<dbReference type="Pfam" id="PF04572">
    <property type="entry name" value="Gb3_synth"/>
    <property type="match status" value="1"/>
</dbReference>
<feature type="domain" description="Alpha 1,4-glycosyltransferase" evidence="7">
    <location>
        <begin position="226"/>
        <end position="351"/>
    </location>
</feature>
<dbReference type="Gene3D" id="3.90.550.20">
    <property type="match status" value="1"/>
</dbReference>
<dbReference type="InterPro" id="IPR007652">
    <property type="entry name" value="A1-4-GlycosylTfrase_dom"/>
</dbReference>
<dbReference type="Proteomes" id="UP000291343">
    <property type="component" value="Unassembled WGS sequence"/>
</dbReference>
<comment type="caution">
    <text evidence="8">The sequence shown here is derived from an EMBL/GenBank/DDBJ whole genome shotgun (WGS) entry which is preliminary data.</text>
</comment>
<comment type="subcellular location">
    <subcellularLocation>
        <location evidence="1">Golgi apparatus membrane</location>
        <topology evidence="1">Single-pass type II membrane protein</topology>
    </subcellularLocation>
</comment>
<dbReference type="Pfam" id="PF04488">
    <property type="entry name" value="Gly_transf_sug"/>
    <property type="match status" value="1"/>
</dbReference>
<dbReference type="GO" id="GO:0035248">
    <property type="term" value="F:alpha-1,4-N-acetylgalactosaminyltransferase activity"/>
    <property type="evidence" value="ECO:0007669"/>
    <property type="project" value="TreeGrafter"/>
</dbReference>
<evidence type="ECO:0000256" key="6">
    <source>
        <dbReference type="ARBA" id="ARBA00023136"/>
    </source>
</evidence>
<sequence length="356" mass="40147">MRLLRTRRGATWLLVSGLFVLLVLLGIASDQRTAFLFFGRDAQDNIYCYLDTVDNPIEELDPKQVVKDTSIFFHETSCHTKAGGAYLNKRQACAVESAAMMNPRAQVYVLYPSPLSQPNVSLPADPLFNIINAYSNVHVRHLNAERYFQGSPLEEWYKSGYLQASQYPRSHASDLFRYLTLWKFGGIYLDLDVVVVKSFEDEVNFAGAESSEDVAAGVLSFSTKGLGRKMATECLLDLKKNFRGNDWGYNGPGVITRVLKNTCNVEKVTDMTPENCKGFRVFPPEAFYPIPWRAWKLYFDAEKSESTMKQLENSYAIHVWNKFSITANVTVGSNQPYGLVASKYCPVTYANSVSVF</sequence>
<keyword evidence="6" id="KW-0472">Membrane</keyword>
<evidence type="ECO:0000256" key="2">
    <source>
        <dbReference type="ARBA" id="ARBA00009003"/>
    </source>
</evidence>
<dbReference type="InterPro" id="IPR051981">
    <property type="entry name" value="Glycosyltransf_32"/>
</dbReference>
<dbReference type="GO" id="GO:0000139">
    <property type="term" value="C:Golgi membrane"/>
    <property type="evidence" value="ECO:0007669"/>
    <property type="project" value="UniProtKB-SubCell"/>
</dbReference>
<proteinExistence type="inferred from homology"/>
<dbReference type="EMBL" id="QKKF02005739">
    <property type="protein sequence ID" value="RZF46723.1"/>
    <property type="molecule type" value="Genomic_DNA"/>
</dbReference>
<dbReference type="InParanoid" id="A0A482XLM0"/>
<evidence type="ECO:0000256" key="3">
    <source>
        <dbReference type="ARBA" id="ARBA00022676"/>
    </source>
</evidence>
<protein>
    <recommendedName>
        <fullName evidence="7">Alpha 1,4-glycosyltransferase domain-containing protein</fullName>
    </recommendedName>
</protein>
<gene>
    <name evidence="8" type="ORF">LSTR_LSTR002586</name>
</gene>
<keyword evidence="5" id="KW-0333">Golgi apparatus</keyword>
<evidence type="ECO:0000256" key="5">
    <source>
        <dbReference type="ARBA" id="ARBA00023034"/>
    </source>
</evidence>
<evidence type="ECO:0000259" key="7">
    <source>
        <dbReference type="Pfam" id="PF04572"/>
    </source>
</evidence>
<name>A0A482XLM0_LAOST</name>
<evidence type="ECO:0000313" key="9">
    <source>
        <dbReference type="Proteomes" id="UP000291343"/>
    </source>
</evidence>
<evidence type="ECO:0000256" key="1">
    <source>
        <dbReference type="ARBA" id="ARBA00004323"/>
    </source>
</evidence>
<dbReference type="SUPFAM" id="SSF53448">
    <property type="entry name" value="Nucleotide-diphospho-sugar transferases"/>
    <property type="match status" value="1"/>
</dbReference>
<dbReference type="GO" id="GO:0006688">
    <property type="term" value="P:glycosphingolipid biosynthetic process"/>
    <property type="evidence" value="ECO:0007669"/>
    <property type="project" value="TreeGrafter"/>
</dbReference>
<dbReference type="AlphaFoldDB" id="A0A482XLM0"/>
<keyword evidence="4" id="KW-0808">Transferase</keyword>
<dbReference type="InterPro" id="IPR007577">
    <property type="entry name" value="GlycoTrfase_DXD_sugar-bd_CS"/>
</dbReference>
<dbReference type="InterPro" id="IPR029044">
    <property type="entry name" value="Nucleotide-diphossugar_trans"/>
</dbReference>
<dbReference type="PANTHER" id="PTHR12042">
    <property type="entry name" value="LACTOSYLCERAMIDE 4-ALPHA-GALACTOSYLTRANSFERASE ALPHA- 1,4-GALACTOSYLTRANSFERASE"/>
    <property type="match status" value="1"/>
</dbReference>
<accession>A0A482XLM0</accession>
<keyword evidence="3" id="KW-0328">Glycosyltransferase</keyword>
<evidence type="ECO:0000313" key="8">
    <source>
        <dbReference type="EMBL" id="RZF46723.1"/>
    </source>
</evidence>
<dbReference type="FunCoup" id="A0A482XLM0">
    <property type="interactions" value="19"/>
</dbReference>
<dbReference type="PANTHER" id="PTHR12042:SF21">
    <property type="entry name" value="ALPHA1,4-GALACTOSYLTRANSFERASE 1-RELATED"/>
    <property type="match status" value="1"/>
</dbReference>
<organism evidence="8 9">
    <name type="scientific">Laodelphax striatellus</name>
    <name type="common">Small brown planthopper</name>
    <name type="synonym">Delphax striatella</name>
    <dbReference type="NCBI Taxonomy" id="195883"/>
    <lineage>
        <taxon>Eukaryota</taxon>
        <taxon>Metazoa</taxon>
        <taxon>Ecdysozoa</taxon>
        <taxon>Arthropoda</taxon>
        <taxon>Hexapoda</taxon>
        <taxon>Insecta</taxon>
        <taxon>Pterygota</taxon>
        <taxon>Neoptera</taxon>
        <taxon>Paraneoptera</taxon>
        <taxon>Hemiptera</taxon>
        <taxon>Auchenorrhyncha</taxon>
        <taxon>Fulgoroidea</taxon>
        <taxon>Delphacidae</taxon>
        <taxon>Criomorphinae</taxon>
        <taxon>Laodelphax</taxon>
    </lineage>
</organism>
<dbReference type="STRING" id="195883.A0A482XLM0"/>
<dbReference type="OrthoDB" id="409543at2759"/>